<dbReference type="GO" id="GO:0005730">
    <property type="term" value="C:nucleolus"/>
    <property type="evidence" value="ECO:0007669"/>
    <property type="project" value="TreeGrafter"/>
</dbReference>
<dbReference type="InterPro" id="IPR011989">
    <property type="entry name" value="ARM-like"/>
</dbReference>
<dbReference type="AlphaFoldDB" id="A0A9W8MJI1"/>
<dbReference type="Gene3D" id="1.25.10.10">
    <property type="entry name" value="Leucine-rich Repeat Variant"/>
    <property type="match status" value="1"/>
</dbReference>
<accession>A0A9W8MJI1</accession>
<dbReference type="SUPFAM" id="SSF48371">
    <property type="entry name" value="ARM repeat"/>
    <property type="match status" value="1"/>
</dbReference>
<sequence length="78" mass="8857">MYVQMGLAEMVHTQDGSRVVREFLAYGTAKDWKQILKVLKPHIERMCFDEAQNVLFTALGITDDTKLPSKSLVSEIVD</sequence>
<feature type="non-terminal residue" evidence="1">
    <location>
        <position position="1"/>
    </location>
</feature>
<dbReference type="GO" id="GO:0003729">
    <property type="term" value="F:mRNA binding"/>
    <property type="evidence" value="ECO:0007669"/>
    <property type="project" value="TreeGrafter"/>
</dbReference>
<dbReference type="InterPro" id="IPR040059">
    <property type="entry name" value="PUM3"/>
</dbReference>
<comment type="caution">
    <text evidence="1">The sequence shown here is derived from an EMBL/GenBank/DDBJ whole genome shotgun (WGS) entry which is preliminary data.</text>
</comment>
<keyword evidence="2" id="KW-1185">Reference proteome</keyword>
<gene>
    <name evidence="1" type="ORF">H1R20_g4116</name>
</gene>
<dbReference type="PANTHER" id="PTHR13389">
    <property type="entry name" value="PUMILIO HOMOLOG 3"/>
    <property type="match status" value="1"/>
</dbReference>
<dbReference type="GO" id="GO:0006417">
    <property type="term" value="P:regulation of translation"/>
    <property type="evidence" value="ECO:0007669"/>
    <property type="project" value="TreeGrafter"/>
</dbReference>
<protein>
    <submittedName>
        <fullName evidence="1">Uncharacterized protein</fullName>
    </submittedName>
</protein>
<dbReference type="PANTHER" id="PTHR13389:SF0">
    <property type="entry name" value="PUMILIO HOMOLOG 3"/>
    <property type="match status" value="1"/>
</dbReference>
<proteinExistence type="predicted"/>
<dbReference type="InterPro" id="IPR016024">
    <property type="entry name" value="ARM-type_fold"/>
</dbReference>
<reference evidence="1" key="1">
    <citation type="submission" date="2022-06" db="EMBL/GenBank/DDBJ databases">
        <title>Genome Sequence of Candolleomyces eurysporus.</title>
        <authorList>
            <person name="Buettner E."/>
        </authorList>
    </citation>
    <scope>NUCLEOTIDE SEQUENCE</scope>
    <source>
        <strain evidence="1">VTCC 930004</strain>
    </source>
</reference>
<name>A0A9W8MJI1_9AGAR</name>
<evidence type="ECO:0000313" key="1">
    <source>
        <dbReference type="EMBL" id="KAJ2932976.1"/>
    </source>
</evidence>
<dbReference type="EMBL" id="JANBPK010000754">
    <property type="protein sequence ID" value="KAJ2932976.1"/>
    <property type="molecule type" value="Genomic_DNA"/>
</dbReference>
<evidence type="ECO:0000313" key="2">
    <source>
        <dbReference type="Proteomes" id="UP001140091"/>
    </source>
</evidence>
<organism evidence="1 2">
    <name type="scientific">Candolleomyces eurysporus</name>
    <dbReference type="NCBI Taxonomy" id="2828524"/>
    <lineage>
        <taxon>Eukaryota</taxon>
        <taxon>Fungi</taxon>
        <taxon>Dikarya</taxon>
        <taxon>Basidiomycota</taxon>
        <taxon>Agaricomycotina</taxon>
        <taxon>Agaricomycetes</taxon>
        <taxon>Agaricomycetidae</taxon>
        <taxon>Agaricales</taxon>
        <taxon>Agaricineae</taxon>
        <taxon>Psathyrellaceae</taxon>
        <taxon>Candolleomyces</taxon>
    </lineage>
</organism>
<dbReference type="OrthoDB" id="497380at2759"/>
<dbReference type="Proteomes" id="UP001140091">
    <property type="component" value="Unassembled WGS sequence"/>
</dbReference>